<dbReference type="PANTHER" id="PTHR47917">
    <property type="match status" value="1"/>
</dbReference>
<dbReference type="Gene3D" id="3.30.1330.100">
    <property type="entry name" value="CofE-like"/>
    <property type="match status" value="1"/>
</dbReference>
<proteinExistence type="predicted"/>
<dbReference type="InterPro" id="IPR002847">
    <property type="entry name" value="F420-0_gamma-glut_ligase-dom"/>
</dbReference>
<organism evidence="2 3">
    <name type="scientific">Candidatus Nealsonbacteria bacterium RIFCSPLOWO2_01_FULL_41_9</name>
    <dbReference type="NCBI Taxonomy" id="1801671"/>
    <lineage>
        <taxon>Bacteria</taxon>
        <taxon>Candidatus Nealsoniibacteriota</taxon>
    </lineage>
</organism>
<dbReference type="EMBL" id="MHMG01000005">
    <property type="protein sequence ID" value="OGZ23863.1"/>
    <property type="molecule type" value="Genomic_DNA"/>
</dbReference>
<dbReference type="SUPFAM" id="SSF144010">
    <property type="entry name" value="CofE-like"/>
    <property type="match status" value="1"/>
</dbReference>
<reference evidence="2 3" key="1">
    <citation type="journal article" date="2016" name="Nat. Commun.">
        <title>Thousands of microbial genomes shed light on interconnected biogeochemical processes in an aquifer system.</title>
        <authorList>
            <person name="Anantharaman K."/>
            <person name="Brown C.T."/>
            <person name="Hug L.A."/>
            <person name="Sharon I."/>
            <person name="Castelle C.J."/>
            <person name="Probst A.J."/>
            <person name="Thomas B.C."/>
            <person name="Singh A."/>
            <person name="Wilkins M.J."/>
            <person name="Karaoz U."/>
            <person name="Brodie E.L."/>
            <person name="Williams K.H."/>
            <person name="Hubbard S.S."/>
            <person name="Banfield J.F."/>
        </authorList>
    </citation>
    <scope>NUCLEOTIDE SEQUENCE [LARGE SCALE GENOMIC DNA]</scope>
</reference>
<accession>A0A1G2EDJ5</accession>
<sequence length="247" mass="27953">MKIIAIKTHKIRPHRETLFGILDKYLKSVKERSVVVITSKIVSMCEGRVVKLDDADKEDLIEKEAEYFLPPEKSKYNVTLTIKGNLLAASSGIDESNGAGYYILWPKDPQKTANEVRRYLKKRFSIKKVGVVITDSKTTPLRWGTTGVSIAYSGFLPIYSYIGKRDIFGRKFEMQKANIADALSASAVLAMGEGSEQTPLAIIEDIPFVKFQEKNPTKKELRDFHINIDDDLYGPLLKGVKWHKGRR</sequence>
<evidence type="ECO:0000313" key="3">
    <source>
        <dbReference type="Proteomes" id="UP000176406"/>
    </source>
</evidence>
<dbReference type="Proteomes" id="UP000176406">
    <property type="component" value="Unassembled WGS sequence"/>
</dbReference>
<protein>
    <recommendedName>
        <fullName evidence="1">Coenzyme F420:L-glutamate ligase-like domain-containing protein</fullName>
    </recommendedName>
</protein>
<dbReference type="PANTHER" id="PTHR47917:SF1">
    <property type="entry name" value="COENZYME F420:L-GLUTAMATE LIGASE"/>
    <property type="match status" value="1"/>
</dbReference>
<gene>
    <name evidence="2" type="ORF">A3A08_01750</name>
</gene>
<dbReference type="Pfam" id="PF01996">
    <property type="entry name" value="F420_ligase"/>
    <property type="match status" value="1"/>
</dbReference>
<feature type="domain" description="Coenzyme F420:L-glutamate ligase-like" evidence="1">
    <location>
        <begin position="6"/>
        <end position="204"/>
    </location>
</feature>
<comment type="caution">
    <text evidence="2">The sequence shown here is derived from an EMBL/GenBank/DDBJ whole genome shotgun (WGS) entry which is preliminary data.</text>
</comment>
<name>A0A1G2EDJ5_9BACT</name>
<evidence type="ECO:0000259" key="1">
    <source>
        <dbReference type="Pfam" id="PF01996"/>
    </source>
</evidence>
<dbReference type="AlphaFoldDB" id="A0A1G2EDJ5"/>
<evidence type="ECO:0000313" key="2">
    <source>
        <dbReference type="EMBL" id="OGZ23863.1"/>
    </source>
</evidence>